<feature type="chain" id="PRO_5042992393" evidence="1">
    <location>
        <begin position="22"/>
        <end position="77"/>
    </location>
</feature>
<sequence length="77" mass="9149">MAIFYGHAWTRLLLLWLLAVAQHPLRLSRARPQWMMRRPPSLARTARRMLSQSPLPLPEKKEKSLLQFLEAARFNRQ</sequence>
<keyword evidence="1" id="KW-0732">Signal</keyword>
<dbReference type="EMBL" id="JAULUE010000063">
    <property type="protein sequence ID" value="KAK5931562.1"/>
    <property type="molecule type" value="Genomic_DNA"/>
</dbReference>
<feature type="signal peptide" evidence="1">
    <location>
        <begin position="1"/>
        <end position="21"/>
    </location>
</feature>
<evidence type="ECO:0000313" key="3">
    <source>
        <dbReference type="Proteomes" id="UP001335648"/>
    </source>
</evidence>
<name>A0AAN8DZY3_9TELE</name>
<comment type="caution">
    <text evidence="2">The sequence shown here is derived from an EMBL/GenBank/DDBJ whole genome shotgun (WGS) entry which is preliminary data.</text>
</comment>
<evidence type="ECO:0000313" key="2">
    <source>
        <dbReference type="EMBL" id="KAK5931562.1"/>
    </source>
</evidence>
<gene>
    <name evidence="2" type="ORF">CesoFtcFv8_000153</name>
</gene>
<dbReference type="Proteomes" id="UP001335648">
    <property type="component" value="Unassembled WGS sequence"/>
</dbReference>
<dbReference type="AlphaFoldDB" id="A0AAN8DZY3"/>
<protein>
    <submittedName>
        <fullName evidence="2">Uncharacterized protein</fullName>
    </submittedName>
</protein>
<accession>A0AAN8DZY3</accession>
<proteinExistence type="predicted"/>
<organism evidence="2 3">
    <name type="scientific">Champsocephalus esox</name>
    <name type="common">pike icefish</name>
    <dbReference type="NCBI Taxonomy" id="159716"/>
    <lineage>
        <taxon>Eukaryota</taxon>
        <taxon>Metazoa</taxon>
        <taxon>Chordata</taxon>
        <taxon>Craniata</taxon>
        <taxon>Vertebrata</taxon>
        <taxon>Euteleostomi</taxon>
        <taxon>Actinopterygii</taxon>
        <taxon>Neopterygii</taxon>
        <taxon>Teleostei</taxon>
        <taxon>Neoteleostei</taxon>
        <taxon>Acanthomorphata</taxon>
        <taxon>Eupercaria</taxon>
        <taxon>Perciformes</taxon>
        <taxon>Notothenioidei</taxon>
        <taxon>Channichthyidae</taxon>
        <taxon>Champsocephalus</taxon>
    </lineage>
</organism>
<evidence type="ECO:0000256" key="1">
    <source>
        <dbReference type="SAM" id="SignalP"/>
    </source>
</evidence>
<reference evidence="2 3" key="1">
    <citation type="journal article" date="2023" name="Mol. Biol. Evol.">
        <title>Genomics of Secondarily Temperate Adaptation in the Only Non-Antarctic Icefish.</title>
        <authorList>
            <person name="Rivera-Colon A.G."/>
            <person name="Rayamajhi N."/>
            <person name="Minhas B.F."/>
            <person name="Madrigal G."/>
            <person name="Bilyk K.T."/>
            <person name="Yoon V."/>
            <person name="Hune M."/>
            <person name="Gregory S."/>
            <person name="Cheng C.H.C."/>
            <person name="Catchen J.M."/>
        </authorList>
    </citation>
    <scope>NUCLEOTIDE SEQUENCE [LARGE SCALE GENOMIC DNA]</scope>
    <source>
        <strain evidence="2">JC2023a</strain>
    </source>
</reference>
<keyword evidence="3" id="KW-1185">Reference proteome</keyword>